<dbReference type="RefSeq" id="WP_125670267.1">
    <property type="nucleotide sequence ID" value="NZ_RCOS01000021.1"/>
</dbReference>
<dbReference type="EMBL" id="RCOS01000021">
    <property type="protein sequence ID" value="RSN78354.1"/>
    <property type="molecule type" value="Genomic_DNA"/>
</dbReference>
<name>A0A429GWU9_9CREN</name>
<organism evidence="1 2">
    <name type="scientific">Candidatus Methanodesulfokora washburnensis</name>
    <dbReference type="NCBI Taxonomy" id="2478471"/>
    <lineage>
        <taxon>Archaea</taxon>
        <taxon>Thermoproteota</taxon>
        <taxon>Candidatus Korarchaeia</taxon>
        <taxon>Candidatus Korarchaeia incertae sedis</taxon>
        <taxon>Candidatus Methanodesulfokora</taxon>
    </lineage>
</organism>
<comment type="caution">
    <text evidence="1">The sequence shown here is derived from an EMBL/GenBank/DDBJ whole genome shotgun (WGS) entry which is preliminary data.</text>
</comment>
<evidence type="ECO:0000313" key="2">
    <source>
        <dbReference type="Proteomes" id="UP000277582"/>
    </source>
</evidence>
<gene>
    <name evidence="1" type="ORF">D6D85_01325</name>
</gene>
<keyword evidence="2" id="KW-1185">Reference proteome</keyword>
<accession>A0A429GWU9</accession>
<dbReference type="AlphaFoldDB" id="A0A429GWU9"/>
<protein>
    <submittedName>
        <fullName evidence="1">Uncharacterized protein</fullName>
    </submittedName>
</protein>
<sequence length="124" mass="14501">MTVIFSKSLLSMLPNKFIHVFITSELRGKIGINIYLKGVFLDREILRELRCHWLKEFHIFQRTANPYTYHEELIRVLKILDKANVPIVVNSELMRDLANALFNDPYETDKALTELKLNNLKVVG</sequence>
<dbReference type="Proteomes" id="UP000277582">
    <property type="component" value="Unassembled WGS sequence"/>
</dbReference>
<reference evidence="1 2" key="1">
    <citation type="submission" date="2018-10" db="EMBL/GenBank/DDBJ databases">
        <title>Co-occurring genomic capacity for anaerobic methane metabolism and dissimilatory sulfite reduction discovered in the Korarchaeota.</title>
        <authorList>
            <person name="Mckay L.J."/>
            <person name="Dlakic M."/>
            <person name="Fields M.W."/>
            <person name="Delmont T.O."/>
            <person name="Eren A.M."/>
            <person name="Jay Z.J."/>
            <person name="Klingelsmith K.B."/>
            <person name="Rusch D.B."/>
            <person name="Inskeep W.P."/>
        </authorList>
    </citation>
    <scope>NUCLEOTIDE SEQUENCE [LARGE SCALE GENOMIC DNA]</scope>
    <source>
        <strain evidence="1 2">MDKW</strain>
    </source>
</reference>
<proteinExistence type="predicted"/>
<evidence type="ECO:0000313" key="1">
    <source>
        <dbReference type="EMBL" id="RSN78354.1"/>
    </source>
</evidence>